<sequence length="328" mass="36572">MLHVLGRLLTSGIDSTFLQHSFGIFLICDQLAMRVVTFLPQWEDAIYGACFLVYGWSLLWSLVWRHQQQAAAAQLPAAGTLGINQPRWPGISWAAVFNPVSGDSGGGSVWWQRAQRVAYCLMSLAFWAAAVERVLAPIARAGRRSGRLRNLPDALLSVLPHLVVVVLSLEVWVWQSLSDMVAAAHGISLLPRLRTLLPPPGPADCWPLFILRSQVHLTVMSLSNLQPEDLGMGPPPYLLSYGMRVLTLTEDAMFSGTHSSLERPAEEAIPFCEPLMLGGRQEQQLGRLHLLQLQLTQVEQQRQVYYCSTECQHADWPAHKKLCCYLRG</sequence>
<dbReference type="EMBL" id="GL433849">
    <property type="protein sequence ID" value="EFN54035.1"/>
    <property type="molecule type" value="Genomic_DNA"/>
</dbReference>
<keyword evidence="1" id="KW-0479">Metal-binding</keyword>
<evidence type="ECO:0000256" key="3">
    <source>
        <dbReference type="ARBA" id="ARBA00022833"/>
    </source>
</evidence>
<name>E1ZJR1_CHLVA</name>
<keyword evidence="6" id="KW-1185">Reference proteome</keyword>
<dbReference type="RefSeq" id="XP_005846137.1">
    <property type="nucleotide sequence ID" value="XM_005846075.1"/>
</dbReference>
<dbReference type="InterPro" id="IPR002893">
    <property type="entry name" value="Znf_MYND"/>
</dbReference>
<evidence type="ECO:0000256" key="1">
    <source>
        <dbReference type="ARBA" id="ARBA00022723"/>
    </source>
</evidence>
<keyword evidence="2" id="KW-0863">Zinc-finger</keyword>
<evidence type="ECO:0000256" key="2">
    <source>
        <dbReference type="ARBA" id="ARBA00022771"/>
    </source>
</evidence>
<dbReference type="SUPFAM" id="SSF144232">
    <property type="entry name" value="HIT/MYND zinc finger-like"/>
    <property type="match status" value="1"/>
</dbReference>
<dbReference type="KEGG" id="cvr:CHLNCDRAFT_136095"/>
<dbReference type="Pfam" id="PF01753">
    <property type="entry name" value="zf-MYND"/>
    <property type="match status" value="1"/>
</dbReference>
<proteinExistence type="predicted"/>
<keyword evidence="3" id="KW-0862">Zinc</keyword>
<gene>
    <name evidence="5" type="ORF">CHLNCDRAFT_136095</name>
</gene>
<protein>
    <recommendedName>
        <fullName evidence="4">MYND-type domain-containing protein</fullName>
    </recommendedName>
</protein>
<evidence type="ECO:0000313" key="6">
    <source>
        <dbReference type="Proteomes" id="UP000008141"/>
    </source>
</evidence>
<accession>E1ZJR1</accession>
<evidence type="ECO:0000313" key="5">
    <source>
        <dbReference type="EMBL" id="EFN54035.1"/>
    </source>
</evidence>
<dbReference type="Proteomes" id="UP000008141">
    <property type="component" value="Unassembled WGS sequence"/>
</dbReference>
<dbReference type="AlphaFoldDB" id="E1ZJR1"/>
<reference evidence="5 6" key="1">
    <citation type="journal article" date="2010" name="Plant Cell">
        <title>The Chlorella variabilis NC64A genome reveals adaptation to photosymbiosis, coevolution with viruses, and cryptic sex.</title>
        <authorList>
            <person name="Blanc G."/>
            <person name="Duncan G."/>
            <person name="Agarkova I."/>
            <person name="Borodovsky M."/>
            <person name="Gurnon J."/>
            <person name="Kuo A."/>
            <person name="Lindquist E."/>
            <person name="Lucas S."/>
            <person name="Pangilinan J."/>
            <person name="Polle J."/>
            <person name="Salamov A."/>
            <person name="Terry A."/>
            <person name="Yamada T."/>
            <person name="Dunigan D.D."/>
            <person name="Grigoriev I.V."/>
            <person name="Claverie J.M."/>
            <person name="Van Etten J.L."/>
        </authorList>
    </citation>
    <scope>NUCLEOTIDE SEQUENCE [LARGE SCALE GENOMIC DNA]</scope>
    <source>
        <strain evidence="5 6">NC64A</strain>
    </source>
</reference>
<evidence type="ECO:0000259" key="4">
    <source>
        <dbReference type="Pfam" id="PF01753"/>
    </source>
</evidence>
<dbReference type="GeneID" id="17353452"/>
<dbReference type="GO" id="GO:0008270">
    <property type="term" value="F:zinc ion binding"/>
    <property type="evidence" value="ECO:0007669"/>
    <property type="project" value="UniProtKB-KW"/>
</dbReference>
<dbReference type="Gene3D" id="6.10.140.2220">
    <property type="match status" value="1"/>
</dbReference>
<feature type="domain" description="MYND-type" evidence="4">
    <location>
        <begin position="302"/>
        <end position="323"/>
    </location>
</feature>
<dbReference type="InParanoid" id="E1ZJR1"/>
<organism evidence="6">
    <name type="scientific">Chlorella variabilis</name>
    <name type="common">Green alga</name>
    <dbReference type="NCBI Taxonomy" id="554065"/>
    <lineage>
        <taxon>Eukaryota</taxon>
        <taxon>Viridiplantae</taxon>
        <taxon>Chlorophyta</taxon>
        <taxon>core chlorophytes</taxon>
        <taxon>Trebouxiophyceae</taxon>
        <taxon>Chlorellales</taxon>
        <taxon>Chlorellaceae</taxon>
        <taxon>Chlorella clade</taxon>
        <taxon>Chlorella</taxon>
    </lineage>
</organism>
<dbReference type="OrthoDB" id="437457at2759"/>